<accession>A0ABT2A6H6</accession>
<protein>
    <submittedName>
        <fullName evidence="3">LysR substrate-binding domain-containing protein</fullName>
    </submittedName>
</protein>
<dbReference type="EMBL" id="JANUGX010000011">
    <property type="protein sequence ID" value="MCS0589749.1"/>
    <property type="molecule type" value="Genomic_DNA"/>
</dbReference>
<keyword evidence="4" id="KW-1185">Reference proteome</keyword>
<dbReference type="RefSeq" id="WP_258845513.1">
    <property type="nucleotide sequence ID" value="NZ_JANUGX010000011.1"/>
</dbReference>
<gene>
    <name evidence="3" type="ORF">NX782_11100</name>
</gene>
<evidence type="ECO:0000256" key="1">
    <source>
        <dbReference type="ARBA" id="ARBA00009437"/>
    </source>
</evidence>
<dbReference type="Pfam" id="PF03466">
    <property type="entry name" value="LysR_substrate"/>
    <property type="match status" value="1"/>
</dbReference>
<proteinExistence type="inferred from homology"/>
<dbReference type="Proteomes" id="UP001205560">
    <property type="component" value="Unassembled WGS sequence"/>
</dbReference>
<evidence type="ECO:0000313" key="3">
    <source>
        <dbReference type="EMBL" id="MCS0589749.1"/>
    </source>
</evidence>
<dbReference type="Gene3D" id="3.40.190.290">
    <property type="match status" value="1"/>
</dbReference>
<dbReference type="PANTHER" id="PTHR30537:SF5">
    <property type="entry name" value="HTH-TYPE TRANSCRIPTIONAL ACTIVATOR TTDR-RELATED"/>
    <property type="match status" value="1"/>
</dbReference>
<dbReference type="PANTHER" id="PTHR30537">
    <property type="entry name" value="HTH-TYPE TRANSCRIPTIONAL REGULATOR"/>
    <property type="match status" value="1"/>
</dbReference>
<reference evidence="3 4" key="1">
    <citation type="submission" date="2022-08" db="EMBL/GenBank/DDBJ databases">
        <title>Reclassification of Massilia species as members of the genera Telluria, Duganella, Pseudoduganella, Mokoshia gen. nov. and Zemynaea gen. nov. using orthogonal and non-orthogonal genome-based approaches.</title>
        <authorList>
            <person name="Bowman J.P."/>
        </authorList>
    </citation>
    <scope>NUCLEOTIDE SEQUENCE [LARGE SCALE GENOMIC DNA]</scope>
    <source>
        <strain evidence="3 4">LMG 28164</strain>
    </source>
</reference>
<organism evidence="3 4">
    <name type="scientific">Massilia norwichensis</name>
    <dbReference type="NCBI Taxonomy" id="1442366"/>
    <lineage>
        <taxon>Bacteria</taxon>
        <taxon>Pseudomonadati</taxon>
        <taxon>Pseudomonadota</taxon>
        <taxon>Betaproteobacteria</taxon>
        <taxon>Burkholderiales</taxon>
        <taxon>Oxalobacteraceae</taxon>
        <taxon>Telluria group</taxon>
        <taxon>Massilia</taxon>
    </lineage>
</organism>
<dbReference type="InterPro" id="IPR058163">
    <property type="entry name" value="LysR-type_TF_proteobact-type"/>
</dbReference>
<evidence type="ECO:0000313" key="4">
    <source>
        <dbReference type="Proteomes" id="UP001205560"/>
    </source>
</evidence>
<feature type="domain" description="LysR substrate-binding" evidence="2">
    <location>
        <begin position="14"/>
        <end position="98"/>
    </location>
</feature>
<sequence length="112" mass="12466">MPRPFSSRIQFWPFRDGEVPVRGRMRVNNLEAIRRAVLDGIGIAYLPSWMVWDQVRDGSLRVLLSDHAAGPTPIYAVYAAQRLLPQRAVVFIDYIAGVFADTPGLNGVSVLA</sequence>
<evidence type="ECO:0000259" key="2">
    <source>
        <dbReference type="Pfam" id="PF03466"/>
    </source>
</evidence>
<dbReference type="InterPro" id="IPR005119">
    <property type="entry name" value="LysR_subst-bd"/>
</dbReference>
<dbReference type="SUPFAM" id="SSF53850">
    <property type="entry name" value="Periplasmic binding protein-like II"/>
    <property type="match status" value="1"/>
</dbReference>
<comment type="similarity">
    <text evidence="1">Belongs to the LysR transcriptional regulatory family.</text>
</comment>
<name>A0ABT2A6H6_9BURK</name>
<comment type="caution">
    <text evidence="3">The sequence shown here is derived from an EMBL/GenBank/DDBJ whole genome shotgun (WGS) entry which is preliminary data.</text>
</comment>